<dbReference type="Proteomes" id="UP000639403">
    <property type="component" value="Unassembled WGS sequence"/>
</dbReference>
<reference evidence="4" key="2">
    <citation type="journal article" name="Front. Microbiol.">
        <title>Degradative Capacity of Two Strains of Rhodonia placenta: From Phenotype to Genotype.</title>
        <authorList>
            <person name="Kolle M."/>
            <person name="Horta M.A.C."/>
            <person name="Nowrousian M."/>
            <person name="Ohm R.A."/>
            <person name="Benz J.P."/>
            <person name="Pilgard A."/>
        </authorList>
    </citation>
    <scope>NUCLEOTIDE SEQUENCE</scope>
    <source>
        <strain evidence="4">FPRL280</strain>
    </source>
</reference>
<dbReference type="InterPro" id="IPR009071">
    <property type="entry name" value="HMG_box_dom"/>
</dbReference>
<proteinExistence type="predicted"/>
<reference evidence="4" key="1">
    <citation type="submission" date="2020-11" db="EMBL/GenBank/DDBJ databases">
        <authorList>
            <person name="Koelle M."/>
            <person name="Horta M.A.C."/>
            <person name="Nowrousian M."/>
            <person name="Ohm R.A."/>
            <person name="Benz P."/>
            <person name="Pilgard A."/>
        </authorList>
    </citation>
    <scope>NUCLEOTIDE SEQUENCE</scope>
    <source>
        <strain evidence="4">FPRL280</strain>
    </source>
</reference>
<comment type="caution">
    <text evidence="4">The sequence shown here is derived from an EMBL/GenBank/DDBJ whole genome shotgun (WGS) entry which is preliminary data.</text>
</comment>
<feature type="compositionally biased region" description="Polar residues" evidence="2">
    <location>
        <begin position="230"/>
        <end position="244"/>
    </location>
</feature>
<dbReference type="PROSITE" id="PS50118">
    <property type="entry name" value="HMG_BOX_2"/>
    <property type="match status" value="1"/>
</dbReference>
<dbReference type="GO" id="GO:0005634">
    <property type="term" value="C:nucleus"/>
    <property type="evidence" value="ECO:0007669"/>
    <property type="project" value="UniProtKB-UniRule"/>
</dbReference>
<dbReference type="InterPro" id="IPR036910">
    <property type="entry name" value="HMG_box_dom_sf"/>
</dbReference>
<keyword evidence="1" id="KW-0539">Nucleus</keyword>
<protein>
    <recommendedName>
        <fullName evidence="3">HMG box domain-containing protein</fullName>
    </recommendedName>
</protein>
<dbReference type="EMBL" id="JADOXO010000229">
    <property type="protein sequence ID" value="KAF9808868.1"/>
    <property type="molecule type" value="Genomic_DNA"/>
</dbReference>
<dbReference type="GO" id="GO:0003677">
    <property type="term" value="F:DNA binding"/>
    <property type="evidence" value="ECO:0007669"/>
    <property type="project" value="UniProtKB-UniRule"/>
</dbReference>
<evidence type="ECO:0000256" key="2">
    <source>
        <dbReference type="SAM" id="MobiDB-lite"/>
    </source>
</evidence>
<organism evidence="4 5">
    <name type="scientific">Rhodonia placenta</name>
    <dbReference type="NCBI Taxonomy" id="104341"/>
    <lineage>
        <taxon>Eukaryota</taxon>
        <taxon>Fungi</taxon>
        <taxon>Dikarya</taxon>
        <taxon>Basidiomycota</taxon>
        <taxon>Agaricomycotina</taxon>
        <taxon>Agaricomycetes</taxon>
        <taxon>Polyporales</taxon>
        <taxon>Adustoporiaceae</taxon>
        <taxon>Rhodonia</taxon>
    </lineage>
</organism>
<feature type="region of interest" description="Disordered" evidence="2">
    <location>
        <begin position="67"/>
        <end position="94"/>
    </location>
</feature>
<keyword evidence="1" id="KW-0238">DNA-binding</keyword>
<feature type="domain" description="HMG box" evidence="3">
    <location>
        <begin position="156"/>
        <end position="222"/>
    </location>
</feature>
<evidence type="ECO:0000256" key="1">
    <source>
        <dbReference type="PROSITE-ProRule" id="PRU00267"/>
    </source>
</evidence>
<evidence type="ECO:0000313" key="5">
    <source>
        <dbReference type="Proteomes" id="UP000639403"/>
    </source>
</evidence>
<dbReference type="SUPFAM" id="SSF47095">
    <property type="entry name" value="HMG-box"/>
    <property type="match status" value="1"/>
</dbReference>
<feature type="compositionally biased region" description="Polar residues" evidence="2">
    <location>
        <begin position="67"/>
        <end position="90"/>
    </location>
</feature>
<feature type="region of interest" description="Disordered" evidence="2">
    <location>
        <begin position="141"/>
        <end position="162"/>
    </location>
</feature>
<dbReference type="Pfam" id="PF09011">
    <property type="entry name" value="HMG_box_2"/>
    <property type="match status" value="1"/>
</dbReference>
<feature type="region of interest" description="Disordered" evidence="2">
    <location>
        <begin position="197"/>
        <end position="250"/>
    </location>
</feature>
<accession>A0A8H7NXJ0</accession>
<evidence type="ECO:0000259" key="3">
    <source>
        <dbReference type="PROSITE" id="PS50118"/>
    </source>
</evidence>
<name>A0A8H7NXJ0_9APHY</name>
<gene>
    <name evidence="4" type="ORF">IEO21_07706</name>
</gene>
<feature type="compositionally biased region" description="Basic residues" evidence="2">
    <location>
        <begin position="145"/>
        <end position="156"/>
    </location>
</feature>
<feature type="compositionally biased region" description="Basic and acidic residues" evidence="2">
    <location>
        <begin position="197"/>
        <end position="229"/>
    </location>
</feature>
<dbReference type="AlphaFoldDB" id="A0A8H7NXJ0"/>
<sequence length="282" mass="32836">MQPELLYLETYRPMGLLNWLGYIPGRHKMSKTLNNRPESRDLFGNHNGWQSNTEFTFRVPQTFISDSQPQAQQTPPNPYNNYDSSTSRPSGRQDAARFTGLYGRPKLRTLIAKDPWPPQVIISPETRTVSVFMDPRANATENLHRRPKHHPKKPPKKQPPSAWMMYRSAEGKQERYRGQQQVNVVKSLAGSWRALQDDERKEWEKQAREARERFRQERLQDHAHSERRTPTQISTPSSTRNAETVSEVVQEPEVPWASVIQDLFETNPGQDSNRNPFTDWFG</sequence>
<evidence type="ECO:0000313" key="4">
    <source>
        <dbReference type="EMBL" id="KAF9808868.1"/>
    </source>
</evidence>
<dbReference type="Gene3D" id="1.10.30.10">
    <property type="entry name" value="High mobility group box domain"/>
    <property type="match status" value="1"/>
</dbReference>
<feature type="DNA-binding region" description="HMG box" evidence="1">
    <location>
        <begin position="156"/>
        <end position="222"/>
    </location>
</feature>